<dbReference type="InterPro" id="IPR055170">
    <property type="entry name" value="GFO_IDH_MocA-like_dom"/>
</dbReference>
<dbReference type="PANTHER" id="PTHR43249">
    <property type="entry name" value="UDP-N-ACETYL-2-AMINO-2-DEOXY-D-GLUCURONATE OXIDASE"/>
    <property type="match status" value="1"/>
</dbReference>
<dbReference type="RefSeq" id="WP_044391555.1">
    <property type="nucleotide sequence ID" value="NZ_JXIQ01000025.1"/>
</dbReference>
<dbReference type="GO" id="GO:0000166">
    <property type="term" value="F:nucleotide binding"/>
    <property type="evidence" value="ECO:0007669"/>
    <property type="project" value="InterPro"/>
</dbReference>
<dbReference type="Pfam" id="PF22725">
    <property type="entry name" value="GFO_IDH_MocA_C3"/>
    <property type="match status" value="1"/>
</dbReference>
<evidence type="ECO:0000313" key="4">
    <source>
        <dbReference type="Proteomes" id="UP000032512"/>
    </source>
</evidence>
<accession>A0A0D6ZCU3</accession>
<dbReference type="InterPro" id="IPR052515">
    <property type="entry name" value="Gfo/Idh/MocA_Oxidoreductase"/>
</dbReference>
<proteinExistence type="predicted"/>
<keyword evidence="4" id="KW-1185">Reference proteome</keyword>
<name>A0A0D6ZCU3_9BACI</name>
<dbReference type="AlphaFoldDB" id="A0A0D6ZCU3"/>
<dbReference type="InterPro" id="IPR036291">
    <property type="entry name" value="NAD(P)-bd_dom_sf"/>
</dbReference>
<dbReference type="InterPro" id="IPR000683">
    <property type="entry name" value="Gfo/Idh/MocA-like_OxRdtase_N"/>
</dbReference>
<dbReference type="PATRIC" id="fig|285983.3.peg.3380"/>
<dbReference type="Gene3D" id="3.30.360.10">
    <property type="entry name" value="Dihydrodipicolinate Reductase, domain 2"/>
    <property type="match status" value="1"/>
</dbReference>
<evidence type="ECO:0000259" key="2">
    <source>
        <dbReference type="Pfam" id="PF22725"/>
    </source>
</evidence>
<evidence type="ECO:0000259" key="1">
    <source>
        <dbReference type="Pfam" id="PF01408"/>
    </source>
</evidence>
<protein>
    <submittedName>
        <fullName evidence="3">Lipopolysaccharide biosynthesis protein</fullName>
    </submittedName>
</protein>
<dbReference type="Proteomes" id="UP000032512">
    <property type="component" value="Unassembled WGS sequence"/>
</dbReference>
<gene>
    <name evidence="3" type="ORF">UB32_04460</name>
</gene>
<feature type="domain" description="Gfo/Idh/MocA-like oxidoreductase N-terminal" evidence="1">
    <location>
        <begin position="4"/>
        <end position="121"/>
    </location>
</feature>
<dbReference type="EMBL" id="JXIQ01000025">
    <property type="protein sequence ID" value="KIY23110.1"/>
    <property type="molecule type" value="Genomic_DNA"/>
</dbReference>
<sequence>MNKLKVGVIGCGRISVVYAEAFKRLSNIEVKYALDIDLRRAEKFAMNFSGCEYSDSIEDLLQKNLDVVHVLSPHYLHREHVIQCLEAGFNVLTEKPIATTLEDGRAMAETAKNTGKKLGVIFQNRYIDGIIEAKKLIDQGAFGKITGAWSSLNWHRPPSYYQIEWKGSWEKEGGGVVIDQAIHSIDLVRYLVGSEVKSIKAQIDTRVLTQIEVEDVASAAITFENGVIYSFFACNYFTSNSPIRIELSAENGSILLEGEKVTIRLNGKELIIHPTAEIKGEGETYWSNYHTSQLKHYYQCLLNDKPVPVSPDDAIKTLEVVLGIYESAKRMSRVSMEK</sequence>
<comment type="caution">
    <text evidence="3">The sequence shown here is derived from an EMBL/GenBank/DDBJ whole genome shotgun (WGS) entry which is preliminary data.</text>
</comment>
<dbReference type="OrthoDB" id="9815825at2"/>
<dbReference type="SUPFAM" id="SSF51735">
    <property type="entry name" value="NAD(P)-binding Rossmann-fold domains"/>
    <property type="match status" value="1"/>
</dbReference>
<organism evidence="3 4">
    <name type="scientific">Mesobacillus subterraneus</name>
    <dbReference type="NCBI Taxonomy" id="285983"/>
    <lineage>
        <taxon>Bacteria</taxon>
        <taxon>Bacillati</taxon>
        <taxon>Bacillota</taxon>
        <taxon>Bacilli</taxon>
        <taxon>Bacillales</taxon>
        <taxon>Bacillaceae</taxon>
        <taxon>Mesobacillus</taxon>
    </lineage>
</organism>
<reference evidence="3 4" key="1">
    <citation type="submission" date="2015-01" db="EMBL/GenBank/DDBJ databases">
        <title>Draft genome sequences of the supercritical CO2 tolerant bacteria Bacillus subterraneus MITOT1 and Bacillus cereus MIT0214.</title>
        <authorList>
            <person name="Peet K.C."/>
            <person name="Thompson J.R."/>
        </authorList>
    </citation>
    <scope>NUCLEOTIDE SEQUENCE [LARGE SCALE GENOMIC DNA]</scope>
    <source>
        <strain evidence="3 4">MITOT1</strain>
    </source>
</reference>
<dbReference type="Gene3D" id="3.40.50.720">
    <property type="entry name" value="NAD(P)-binding Rossmann-like Domain"/>
    <property type="match status" value="1"/>
</dbReference>
<feature type="domain" description="GFO/IDH/MocA-like oxidoreductase" evidence="2">
    <location>
        <begin position="132"/>
        <end position="254"/>
    </location>
</feature>
<evidence type="ECO:0000313" key="3">
    <source>
        <dbReference type="EMBL" id="KIY23110.1"/>
    </source>
</evidence>
<dbReference type="PANTHER" id="PTHR43249:SF1">
    <property type="entry name" value="D-GLUCOSIDE 3-DEHYDROGENASE"/>
    <property type="match status" value="1"/>
</dbReference>
<dbReference type="SUPFAM" id="SSF55347">
    <property type="entry name" value="Glyceraldehyde-3-phosphate dehydrogenase-like, C-terminal domain"/>
    <property type="match status" value="1"/>
</dbReference>
<dbReference type="Pfam" id="PF01408">
    <property type="entry name" value="GFO_IDH_MocA"/>
    <property type="match status" value="1"/>
</dbReference>